<comment type="caution">
    <text evidence="12">The sequence shown here is derived from an EMBL/GenBank/DDBJ whole genome shotgun (WGS) entry which is preliminary data.</text>
</comment>
<evidence type="ECO:0000256" key="9">
    <source>
        <dbReference type="PIRNR" id="PIRNR038922"/>
    </source>
</evidence>
<comment type="similarity">
    <text evidence="3 9">Belongs to the SRP72 family.</text>
</comment>
<dbReference type="Pfam" id="PF17004">
    <property type="entry name" value="SRP_TPR_like"/>
    <property type="match status" value="1"/>
</dbReference>
<dbReference type="InterPro" id="IPR011990">
    <property type="entry name" value="TPR-like_helical_dom_sf"/>
</dbReference>
<evidence type="ECO:0000256" key="4">
    <source>
        <dbReference type="ARBA" id="ARBA00018350"/>
    </source>
</evidence>
<evidence type="ECO:0000256" key="10">
    <source>
        <dbReference type="SAM" id="MobiDB-lite"/>
    </source>
</evidence>
<organism evidence="12 13">
    <name type="scientific">Geotrichum candidum</name>
    <name type="common">Oospora lactis</name>
    <name type="synonym">Dipodascus geotrichum</name>
    <dbReference type="NCBI Taxonomy" id="1173061"/>
    <lineage>
        <taxon>Eukaryota</taxon>
        <taxon>Fungi</taxon>
        <taxon>Dikarya</taxon>
        <taxon>Ascomycota</taxon>
        <taxon>Saccharomycotina</taxon>
        <taxon>Dipodascomycetes</taxon>
        <taxon>Dipodascales</taxon>
        <taxon>Dipodascaceae</taxon>
        <taxon>Geotrichum</taxon>
    </lineage>
</organism>
<gene>
    <name evidence="12" type="ORF">BN980_GECA11s01583g</name>
</gene>
<evidence type="ECO:0000256" key="3">
    <source>
        <dbReference type="ARBA" id="ARBA00007676"/>
    </source>
</evidence>
<dbReference type="OrthoDB" id="5421607at2759"/>
<dbReference type="PANTHER" id="PTHR14094:SF9">
    <property type="entry name" value="SIGNAL RECOGNITION PARTICLE SUBUNIT SRP72"/>
    <property type="match status" value="1"/>
</dbReference>
<evidence type="ECO:0000313" key="13">
    <source>
        <dbReference type="Proteomes" id="UP000242525"/>
    </source>
</evidence>
<dbReference type="InterPro" id="IPR013699">
    <property type="entry name" value="Signal_recog_part_SRP72_RNA-bd"/>
</dbReference>
<proteinExistence type="inferred from homology"/>
<dbReference type="STRING" id="1173061.A0A0J9XDW6"/>
<feature type="compositionally biased region" description="Basic residues" evidence="10">
    <location>
        <begin position="582"/>
        <end position="592"/>
    </location>
</feature>
<dbReference type="GO" id="GO:0005786">
    <property type="term" value="C:signal recognition particle, endoplasmic reticulum targeting"/>
    <property type="evidence" value="ECO:0007669"/>
    <property type="project" value="UniProtKB-UniRule"/>
</dbReference>
<feature type="compositionally biased region" description="Basic and acidic residues" evidence="10">
    <location>
        <begin position="558"/>
        <end position="581"/>
    </location>
</feature>
<dbReference type="SUPFAM" id="SSF48452">
    <property type="entry name" value="TPR-like"/>
    <property type="match status" value="1"/>
</dbReference>
<evidence type="ECO:0000256" key="8">
    <source>
        <dbReference type="ARBA" id="ARBA00023274"/>
    </source>
</evidence>
<dbReference type="AlphaFoldDB" id="A0A0J9XDW6"/>
<feature type="domain" description="Signal recognition particle SRP72 subunit RNA-binding" evidence="11">
    <location>
        <begin position="542"/>
        <end position="584"/>
    </location>
</feature>
<feature type="compositionally biased region" description="Basic residues" evidence="10">
    <location>
        <begin position="623"/>
        <end position="637"/>
    </location>
</feature>
<dbReference type="InterPro" id="IPR031545">
    <property type="entry name" value="SRP72_TPR-like"/>
</dbReference>
<evidence type="ECO:0000313" key="12">
    <source>
        <dbReference type="EMBL" id="CDO55464.1"/>
    </source>
</evidence>
<dbReference type="EMBL" id="CCBN010000011">
    <property type="protein sequence ID" value="CDO55464.1"/>
    <property type="molecule type" value="Genomic_DNA"/>
</dbReference>
<dbReference type="GO" id="GO:0006614">
    <property type="term" value="P:SRP-dependent cotranslational protein targeting to membrane"/>
    <property type="evidence" value="ECO:0007669"/>
    <property type="project" value="UniProtKB-UniRule"/>
</dbReference>
<comment type="subcellular location">
    <subcellularLocation>
        <location evidence="2 9">Cytoplasm</location>
    </subcellularLocation>
    <subcellularLocation>
        <location evidence="1">Endoplasmic reticulum</location>
    </subcellularLocation>
</comment>
<dbReference type="Pfam" id="PF13174">
    <property type="entry name" value="TPR_6"/>
    <property type="match status" value="1"/>
</dbReference>
<dbReference type="PIRSF" id="PIRSF038922">
    <property type="entry name" value="SRP72"/>
    <property type="match status" value="1"/>
</dbReference>
<comment type="function">
    <text evidence="9">Component of the signal recognition particle (SRP) complex, a ribonucleoprotein complex that mediates the cotranslational targeting of secretory and membrane proteins to the endoplasmic reticulum (ER).</text>
</comment>
<dbReference type="SMART" id="SM00028">
    <property type="entry name" value="TPR"/>
    <property type="match status" value="3"/>
</dbReference>
<name>A0A0J9XDW6_GEOCN</name>
<dbReference type="GO" id="GO:0008312">
    <property type="term" value="F:7S RNA binding"/>
    <property type="evidence" value="ECO:0007669"/>
    <property type="project" value="InterPro"/>
</dbReference>
<evidence type="ECO:0000256" key="7">
    <source>
        <dbReference type="ARBA" id="ARBA00023135"/>
    </source>
</evidence>
<dbReference type="GO" id="GO:0043022">
    <property type="term" value="F:ribosome binding"/>
    <property type="evidence" value="ECO:0007669"/>
    <property type="project" value="TreeGrafter"/>
</dbReference>
<feature type="region of interest" description="Disordered" evidence="10">
    <location>
        <begin position="544"/>
        <end position="637"/>
    </location>
</feature>
<evidence type="ECO:0000256" key="5">
    <source>
        <dbReference type="ARBA" id="ARBA00022490"/>
    </source>
</evidence>
<protein>
    <recommendedName>
        <fullName evidence="4 9">Signal recognition particle subunit SRP72</fullName>
    </recommendedName>
</protein>
<keyword evidence="6" id="KW-0256">Endoplasmic reticulum</keyword>
<dbReference type="PANTHER" id="PTHR14094">
    <property type="entry name" value="SIGNAL RECOGNITION PARTICLE 72"/>
    <property type="match status" value="1"/>
</dbReference>
<evidence type="ECO:0000256" key="6">
    <source>
        <dbReference type="ARBA" id="ARBA00022824"/>
    </source>
</evidence>
<evidence type="ECO:0000256" key="2">
    <source>
        <dbReference type="ARBA" id="ARBA00004496"/>
    </source>
</evidence>
<keyword evidence="13" id="KW-1185">Reference proteome</keyword>
<keyword evidence="8 9" id="KW-0687">Ribonucleoprotein</keyword>
<dbReference type="Proteomes" id="UP000242525">
    <property type="component" value="Unassembled WGS sequence"/>
</dbReference>
<evidence type="ECO:0000256" key="1">
    <source>
        <dbReference type="ARBA" id="ARBA00004240"/>
    </source>
</evidence>
<dbReference type="Gene3D" id="1.25.40.10">
    <property type="entry name" value="Tetratricopeptide repeat domain"/>
    <property type="match status" value="2"/>
</dbReference>
<dbReference type="InterPro" id="IPR026270">
    <property type="entry name" value="SRP72"/>
</dbReference>
<sequence length="637" mass="71325">MSKKEKVSVSELFSRLELFSSKEEHEGVLDCSQRILAQTPEDFSAIKAFAVSAVKLDKYSTAYTFLEKNSSAQAIVPLEYAYTLYKLGKHEELTQLVEKHPDNKGIKHVFAQSLYKIESFDRALDVYRELIKSDAGVSNEKFDLSVNERAVIAQSKLNKLALANDSPVSEEYADSYDQLFNLATSYIGQGKYDLAVETLKSAKIKCQTNSSLSPEDIASDLTQILVQAAYASFKAGKDQEAQQILNSIDVKELDPVLRYIVNTNRLIIDQETNQQLSNPNLGLRAIEAGSDYNKIVPKLVFSQVQIVNNNKFNLELKAGKDVKNLLKSQQKKSIGASKSLEITTVFTDIEELPVSNQVKLLSKHFQKSPIDSRLAFSLAQLYTNQGDYNLAAATLFTHVKVLEVSDPSMAYSPGYVAALTSLFKKSKKFYNAVDYFEKAVNYHSTFESNTDISDLIKEASLTLAGFDRETEQIKNYLEAQYEKNPNDITLITSLFALGDDQVNKKYDSQKNKLNSVSSLISGVDADSLEKLGIAPLLKKPSANQYKVTKKSKTRKARLPKDYDPAKTPDPERWMPKRDRSTWKPKKKERRNNKNVTQGGQVDEALSVEQASTPAPSSSTVKNNKSKNVNKKKKKGRK</sequence>
<accession>A0A0J9XDW6</accession>
<feature type="compositionally biased region" description="Basic residues" evidence="10">
    <location>
        <begin position="547"/>
        <end position="557"/>
    </location>
</feature>
<keyword evidence="5 9" id="KW-0963">Cytoplasm</keyword>
<evidence type="ECO:0000259" key="11">
    <source>
        <dbReference type="Pfam" id="PF08492"/>
    </source>
</evidence>
<dbReference type="GO" id="GO:0005783">
    <property type="term" value="C:endoplasmic reticulum"/>
    <property type="evidence" value="ECO:0007669"/>
    <property type="project" value="UniProtKB-SubCell"/>
</dbReference>
<dbReference type="Pfam" id="PF08492">
    <property type="entry name" value="SRP72"/>
    <property type="match status" value="1"/>
</dbReference>
<reference evidence="12" key="1">
    <citation type="submission" date="2014-03" db="EMBL/GenBank/DDBJ databases">
        <authorList>
            <person name="Casaregola S."/>
        </authorList>
    </citation>
    <scope>NUCLEOTIDE SEQUENCE [LARGE SCALE GENOMIC DNA]</scope>
    <source>
        <strain evidence="12">CLIB 918</strain>
    </source>
</reference>
<dbReference type="InterPro" id="IPR019734">
    <property type="entry name" value="TPR_rpt"/>
</dbReference>
<keyword evidence="7 9" id="KW-0733">Signal recognition particle</keyword>